<keyword evidence="1" id="KW-0663">Pyridoxal phosphate</keyword>
<dbReference type="Gene3D" id="3.40.640.10">
    <property type="entry name" value="Type I PLP-dependent aspartate aminotransferase-like (Major domain)"/>
    <property type="match status" value="1"/>
</dbReference>
<dbReference type="SUPFAM" id="SSF53383">
    <property type="entry name" value="PLP-dependent transferases"/>
    <property type="match status" value="1"/>
</dbReference>
<evidence type="ECO:0000313" key="3">
    <source>
        <dbReference type="EMBL" id="GMH82337.1"/>
    </source>
</evidence>
<dbReference type="EMBL" id="BRXX01000014">
    <property type="protein sequence ID" value="GMH82337.1"/>
    <property type="molecule type" value="Genomic_DNA"/>
</dbReference>
<sequence>MSSPPPTTSTILANYYAYESSLPLTPPSSSPTYLNTGAFGVPYPSSFLLNTHLIQLGYEQPMVYHRSLVPELLKRSKKSACEYLKISHPESLNFVCSVSSAIFRVLENFKWMDTSVVITSDCVYHSIKDCLSYLVTSKKIRWIQITTNYNTNTDEIYEKFEKEIRRNDKVDMVLFDHVSSKPSILFPAKRICSLCKTMKIPTLVDGSHVPGSLPSSLIDIDDVGACFYVLTFHKWCHTIRSAGGLVVNKDLLRDINKIDLFYLTRIIPNSSSTATPANSVYYLESSQPGYLTDYITRGIYDESTRSYENFILLTPCLLRVVTTEDAFQKEVKVFREEVFRIWKEGFNMNDLEVKVFGGVTTDFDVALPMVSLLLPTERLLTAFPGEDVNSIKKLLTPKLWEEYGIEVPVFVWKEERLAVRISYGGPNVVQGVEMLVAAVNKMC</sequence>
<accession>A0A9W7EKW2</accession>
<dbReference type="PANTHER" id="PTHR43092:SF2">
    <property type="entry name" value="HERCYNYLCYSTEINE SULFOXIDE LYASE"/>
    <property type="match status" value="1"/>
</dbReference>
<dbReference type="InterPro" id="IPR015424">
    <property type="entry name" value="PyrdxlP-dep_Trfase"/>
</dbReference>
<gene>
    <name evidence="3" type="ORF">TrVE_jg6656</name>
</gene>
<feature type="domain" description="Aminotransferase class V" evidence="2">
    <location>
        <begin position="84"/>
        <end position="256"/>
    </location>
</feature>
<reference evidence="4" key="1">
    <citation type="journal article" date="2023" name="Commun. Biol.">
        <title>Genome analysis of Parmales, the sister group of diatoms, reveals the evolutionary specialization of diatoms from phago-mixotrophs to photoautotrophs.</title>
        <authorList>
            <person name="Ban H."/>
            <person name="Sato S."/>
            <person name="Yoshikawa S."/>
            <person name="Yamada K."/>
            <person name="Nakamura Y."/>
            <person name="Ichinomiya M."/>
            <person name="Sato N."/>
            <person name="Blanc-Mathieu R."/>
            <person name="Endo H."/>
            <person name="Kuwata A."/>
            <person name="Ogata H."/>
        </authorList>
    </citation>
    <scope>NUCLEOTIDE SEQUENCE [LARGE SCALE GENOMIC DNA]</scope>
    <source>
        <strain evidence="4">NIES 3699</strain>
    </source>
</reference>
<dbReference type="PANTHER" id="PTHR43092">
    <property type="entry name" value="L-CYSTEINE DESULFHYDRASE"/>
    <property type="match status" value="1"/>
</dbReference>
<evidence type="ECO:0000313" key="4">
    <source>
        <dbReference type="Proteomes" id="UP001165160"/>
    </source>
</evidence>
<organism evidence="3 4">
    <name type="scientific">Triparma verrucosa</name>
    <dbReference type="NCBI Taxonomy" id="1606542"/>
    <lineage>
        <taxon>Eukaryota</taxon>
        <taxon>Sar</taxon>
        <taxon>Stramenopiles</taxon>
        <taxon>Ochrophyta</taxon>
        <taxon>Bolidophyceae</taxon>
        <taxon>Parmales</taxon>
        <taxon>Triparmaceae</taxon>
        <taxon>Triparma</taxon>
    </lineage>
</organism>
<dbReference type="AlphaFoldDB" id="A0A9W7EKW2"/>
<dbReference type="InterPro" id="IPR000192">
    <property type="entry name" value="Aminotrans_V_dom"/>
</dbReference>
<proteinExistence type="predicted"/>
<dbReference type="InterPro" id="IPR015421">
    <property type="entry name" value="PyrdxlP-dep_Trfase_major"/>
</dbReference>
<evidence type="ECO:0000259" key="2">
    <source>
        <dbReference type="Pfam" id="PF00266"/>
    </source>
</evidence>
<dbReference type="Proteomes" id="UP001165160">
    <property type="component" value="Unassembled WGS sequence"/>
</dbReference>
<dbReference type="Pfam" id="PF00266">
    <property type="entry name" value="Aminotran_5"/>
    <property type="match status" value="1"/>
</dbReference>
<keyword evidence="4" id="KW-1185">Reference proteome</keyword>
<protein>
    <recommendedName>
        <fullName evidence="2">Aminotransferase class V domain-containing protein</fullName>
    </recommendedName>
</protein>
<comment type="caution">
    <text evidence="3">The sequence shown here is derived from an EMBL/GenBank/DDBJ whole genome shotgun (WGS) entry which is preliminary data.</text>
</comment>
<evidence type="ECO:0000256" key="1">
    <source>
        <dbReference type="ARBA" id="ARBA00022898"/>
    </source>
</evidence>
<name>A0A9W7EKW2_9STRA</name>